<evidence type="ECO:0000313" key="2">
    <source>
        <dbReference type="EMBL" id="THV03126.1"/>
    </source>
</evidence>
<dbReference type="EMBL" id="ML179070">
    <property type="protein sequence ID" value="THV03126.1"/>
    <property type="molecule type" value="Genomic_DNA"/>
</dbReference>
<keyword evidence="1" id="KW-0812">Transmembrane</keyword>
<evidence type="ECO:0000313" key="3">
    <source>
        <dbReference type="Proteomes" id="UP000297245"/>
    </source>
</evidence>
<gene>
    <name evidence="2" type="ORF">K435DRAFT_792016</name>
</gene>
<accession>A0A4V4HHK8</accession>
<dbReference type="Proteomes" id="UP000297245">
    <property type="component" value="Unassembled WGS sequence"/>
</dbReference>
<dbReference type="AlphaFoldDB" id="A0A4V4HHK8"/>
<dbReference type="OrthoDB" id="3045059at2759"/>
<sequence>MVRALDCNCNFSRRDARLRTLRKGGNTVRTEKFPYGVDMRYWHSHLRKSRLVITSHHFIRPRNLLLLGNLLVLLVLLYPPKMLSISFYLVKVTLQLLVLQVNVGLLGSAVRLKKLLENFKSASRGKRKASPEPCHRVVVQKMSHTLHNTDINTGKIDSGWETEVAEAASNEESSDDTLQVMDYEELKGLEANVAAPIIPKNTWTRDVYIIFEKITNLGEMAMQAGRNNSWAK</sequence>
<proteinExistence type="predicted"/>
<keyword evidence="3" id="KW-1185">Reference proteome</keyword>
<feature type="transmembrane region" description="Helical" evidence="1">
    <location>
        <begin position="63"/>
        <end position="79"/>
    </location>
</feature>
<keyword evidence="1" id="KW-1133">Transmembrane helix</keyword>
<protein>
    <submittedName>
        <fullName evidence="2">Uncharacterized protein</fullName>
    </submittedName>
</protein>
<organism evidence="2 3">
    <name type="scientific">Dendrothele bispora (strain CBS 962.96)</name>
    <dbReference type="NCBI Taxonomy" id="1314807"/>
    <lineage>
        <taxon>Eukaryota</taxon>
        <taxon>Fungi</taxon>
        <taxon>Dikarya</taxon>
        <taxon>Basidiomycota</taxon>
        <taxon>Agaricomycotina</taxon>
        <taxon>Agaricomycetes</taxon>
        <taxon>Agaricomycetidae</taxon>
        <taxon>Agaricales</taxon>
        <taxon>Agaricales incertae sedis</taxon>
        <taxon>Dendrothele</taxon>
    </lineage>
</organism>
<name>A0A4V4HHK8_DENBC</name>
<reference evidence="2 3" key="1">
    <citation type="journal article" date="2019" name="Nat. Ecol. Evol.">
        <title>Megaphylogeny resolves global patterns of mushroom evolution.</title>
        <authorList>
            <person name="Varga T."/>
            <person name="Krizsan K."/>
            <person name="Foldi C."/>
            <person name="Dima B."/>
            <person name="Sanchez-Garcia M."/>
            <person name="Sanchez-Ramirez S."/>
            <person name="Szollosi G.J."/>
            <person name="Szarkandi J.G."/>
            <person name="Papp V."/>
            <person name="Albert L."/>
            <person name="Andreopoulos W."/>
            <person name="Angelini C."/>
            <person name="Antonin V."/>
            <person name="Barry K.W."/>
            <person name="Bougher N.L."/>
            <person name="Buchanan P."/>
            <person name="Buyck B."/>
            <person name="Bense V."/>
            <person name="Catcheside P."/>
            <person name="Chovatia M."/>
            <person name="Cooper J."/>
            <person name="Damon W."/>
            <person name="Desjardin D."/>
            <person name="Finy P."/>
            <person name="Geml J."/>
            <person name="Haridas S."/>
            <person name="Hughes K."/>
            <person name="Justo A."/>
            <person name="Karasinski D."/>
            <person name="Kautmanova I."/>
            <person name="Kiss B."/>
            <person name="Kocsube S."/>
            <person name="Kotiranta H."/>
            <person name="LaButti K.M."/>
            <person name="Lechner B.E."/>
            <person name="Liimatainen K."/>
            <person name="Lipzen A."/>
            <person name="Lukacs Z."/>
            <person name="Mihaltcheva S."/>
            <person name="Morgado L.N."/>
            <person name="Niskanen T."/>
            <person name="Noordeloos M.E."/>
            <person name="Ohm R.A."/>
            <person name="Ortiz-Santana B."/>
            <person name="Ovrebo C."/>
            <person name="Racz N."/>
            <person name="Riley R."/>
            <person name="Savchenko A."/>
            <person name="Shiryaev A."/>
            <person name="Soop K."/>
            <person name="Spirin V."/>
            <person name="Szebenyi C."/>
            <person name="Tomsovsky M."/>
            <person name="Tulloss R.E."/>
            <person name="Uehling J."/>
            <person name="Grigoriev I.V."/>
            <person name="Vagvolgyi C."/>
            <person name="Papp T."/>
            <person name="Martin F.M."/>
            <person name="Miettinen O."/>
            <person name="Hibbett D.S."/>
            <person name="Nagy L.G."/>
        </authorList>
    </citation>
    <scope>NUCLEOTIDE SEQUENCE [LARGE SCALE GENOMIC DNA]</scope>
    <source>
        <strain evidence="2 3">CBS 962.96</strain>
    </source>
</reference>
<evidence type="ECO:0000256" key="1">
    <source>
        <dbReference type="SAM" id="Phobius"/>
    </source>
</evidence>
<keyword evidence="1" id="KW-0472">Membrane</keyword>